<dbReference type="InterPro" id="IPR056619">
    <property type="entry name" value="C8-3_MUC4"/>
</dbReference>
<dbReference type="PROSITE" id="PS01187">
    <property type="entry name" value="EGF_CA"/>
    <property type="match status" value="4"/>
</dbReference>
<feature type="domain" description="VWFD" evidence="14">
    <location>
        <begin position="360"/>
        <end position="558"/>
    </location>
</feature>
<evidence type="ECO:0000256" key="8">
    <source>
        <dbReference type="ARBA" id="ARBA00023157"/>
    </source>
</evidence>
<accession>A0A803J8L4</accession>
<dbReference type="InterPro" id="IPR018097">
    <property type="entry name" value="EGF_Ca-bd_CS"/>
</dbReference>
<feature type="domain" description="AMOP" evidence="12">
    <location>
        <begin position="194"/>
        <end position="348"/>
    </location>
</feature>
<sequence>MFQRNFYDPMYTFNYPISFSPYNAYLPPMIAAFWADADMRQLGELYYQTYDFQMSPTSDIQFKTQLENEIYSYFTLNITALWAIKITWEQVLPFPYYYFKSSESNTYQAVLVTNGVYSFCLMSYDDGGMNWRYDELPTTYLPKMGYFSNTATFNDPQTIYSGDLQNIYTPDQYKGLNTNRTGYWAYRLDKNTANTKNSWQQCLSWYYNEPYPYWSYYTPPCPCSWLQATFDSSYTSSSNLQSYRFPRKSSDNSFTYQSSFPSIYGGGTRCYYYSSGSLIYGEKERFLPTPWTSVNYWLWWSDPQLSQIFWKTTLPQLTNQYQVNEVDPYENCCNSGSPYLCYLYSLKRPRDSCYGYIPPKIGFFFGDPHINTLDGVQYTFNGLGEFTLVNVMDDNGTIFTLQGRTARAGTNATSQATNFVALAADISNVTTIEWQLSNENMTIVMINGSVIPLSAGNVTALSKATLEITSEGEVNANFEGGISLSVTAKLGALSFVTTLDASYQNKTEGLLGVFNGDKTDDLKYSNGTVLSYNGVKLPNESLIFDMGMTWKTTPQNSIFTYNSTNNESWYTYNNNSFVPLFYDELLLTTNETLINSANSTCKGNNECIFDILSTGNFALGQATLGTLNAAIEQSSTMNNFPPNITGPSTIKAALNTQVTVSYTATDQNNDPVVFSVLTNSADVNITPNGLLTWNPKSSDPINITIQANDSKAVTDLALTLVLCNCSNNSSCLYDQTITLSNYMNFKMAGCNCSAAWTGMYCNEDFDGCIENKCYVNNSCNDTKAPGVGFTCDACPNGMTGDGIQCADIDECYLNISSCEQICNNIPERYSCSCMEGYQVNQTNSSKCEDIDECSNSTIYPCANNTVCINTPGSYSCQCMQGYQGNPTLLCVDINECTNVSICPNTSTCSNTAGSYLCNCLPGYSGNNCTDINECEINNTCSLNSICTNTIGSYSCYCKTGYSGDNCTDIDECANYQNDCGSYSQCINTIGSYNCFCVSGYTGDGKQCADINECEINNTCSLNSICTNTIGSYSCYCKTGYSGDNCTDIDECANYQNDCGSYSQCINTIGSYNCFCVSGYTGDGKQCAAIETTTNPPTTSLGNVTAVASTVPVTNGSNGFSLASQSITQTTSVSNISAFMTTPGFSINATIVPSQPQHSSTINQTFVYNSTFVTFVDSTNVTSTEPLFNTINFTTQLPQSQSTVNQATFVYNMTATTSEIIISGTSQIPSINTTNFTTPLPLSQSTMNQTTFVYNTTATASGNMILSTSQIPTINTTNFTTPLPQSQSTMNQTTLVYNTTATASGNMILSTSQIPTINTTNFTTPLPQSQSTMNQTTLVYNTTATASGNMILSTSQISTINTTNFTTPLPQSQSTMNQTTLVYNTTATASGNMILSTSQIPTINTTNFTTPLPQSQSTMNQTTLVNNMTATTSGNMILSTSQIPSMNTTNFTTPLPQPQSTINLTTFVYNTTATSQIPSINTNFTTPLPQSQSTTVVAITTTTTKPQTTTAAATTTSATTTTTATSTKTSAANGGMLKPVTLFNYSTIYGDTPFVVRSTDFTSPLIQPQMGFPFGGMLHDSLYYTDNGQIIFPASQNDIFNYTNPPVGGFTSNYPVAMIAVFWDDADFSKNVGTTYYQVYTKSSTSTNSNNVFQDVENMVKKYVNSTYAAEWTMKITWEKAPAYPAKSDDTQTNTYQAVLTTDGYVSYVLMLYKDGEMNWDVTNRASNLVIGYSSGNFFKNDDQMNRPPSKKYRPNMFQGYNAADVRGLWIYTLNSNAVDNNRMTCLNWVTSEPDPSQWNSNLLSCPCLYQQGLSDFRFRPTKAGQSGSITMLRTSFPSSSNAGIRCLYYRKNQFIEGFQEKKWIFSSVGTDPELWAYDTCCNQVDDPQFCLMYMQKRPLISCRSYRPLFPAWMFGDPHISTLDGFSYTFNGLGDFILLNATDTDTSFILQGRTEQTGSAMATNFKAFAVQYTSGTTTVTAQWYLETDGNITTYVNNQLVLFSFSDDMEALINNSNSDVFLVKNNSITATFGGLISVSVSAYSGIMNAITNLPTQFFGKSQGLLGVWNSDTADDLQMPNGTVISTNSSEQDIYNYGLTWTVSGMNLFSLFQSRAIQRSASTFEPVFLSDLIKQYSSNYVKLTSLCAGNTECIYDGLTTNDTNLALSAQQASVQFQDTKTILSAVPPFIFGNDTIQAFMKQAVTVQYTSNGTGVTFAAAVPYQDVNISSNGLLIWTPTSTQGFTLQLTATDSKNYSSALDLKFVVCSCLLASECNYTQSTTVNATSLSIASCTCTTNYTGSFCSTPPNPCVQGCYPGVSCSNTTGCGSCPAGFTGDGLHCNDIDECLQNGTCSVNAICTNIVPGYNCTCKTGFYGNGSSCTDINECNTSPCDPNAVCNNTPGSYTCTCKSGYTGNGTSCNDINECNNSPCDPNAVCNNTQGSYTCTCKSGYTGNGTKCSSCGSCASDYCYNFGTCTWVGSNCAQTCTCTPSFSGDRCQNAKNTFSALLSSSVPKRTIYISFNPGGPTNESIAFSVVAILINTDSFAQFSRFSNFTFINNSLAKLTAEFDYAANTTIINQLNNDLVNNVKITLSINKGISRSSTVYTYQDVQSGATLTVDQLLKYASCNVAGYSADSYQLNSSFGCVSKCVGYCQNDGVCTLLPNQTICSCTSYSIYTVSGSQCEHLSMNLNAFFGILFGALAFLFLLMLGIGLAIYFCRRKEDYDDTERIFPTKITVKKSPLSSFTTIKESTLPTTASKNGNEPHLVSWKAYPNKIDNLYEVTLKRPEPKPE</sequence>
<dbReference type="InterPro" id="IPR009030">
    <property type="entry name" value="Growth_fac_rcpt_cys_sf"/>
</dbReference>
<keyword evidence="6 10" id="KW-1133">Transmembrane helix</keyword>
<dbReference type="InterPro" id="IPR005533">
    <property type="entry name" value="AMOP_dom"/>
</dbReference>
<dbReference type="SUPFAM" id="SSF57196">
    <property type="entry name" value="EGF/Laminin"/>
    <property type="match status" value="1"/>
</dbReference>
<evidence type="ECO:0000259" key="11">
    <source>
        <dbReference type="PROSITE" id="PS50026"/>
    </source>
</evidence>
<evidence type="ECO:0000259" key="14">
    <source>
        <dbReference type="PROSITE" id="PS51233"/>
    </source>
</evidence>
<keyword evidence="8 9" id="KW-1015">Disulfide bond</keyword>
<dbReference type="InterPro" id="IPR049883">
    <property type="entry name" value="NOTCH1_EGF-like"/>
</dbReference>
<dbReference type="Pfam" id="PF06119">
    <property type="entry name" value="NIDO"/>
    <property type="match status" value="2"/>
</dbReference>
<evidence type="ECO:0000313" key="15">
    <source>
        <dbReference type="Ensembl" id="ENSXETP00000104206"/>
    </source>
</evidence>
<comment type="caution">
    <text evidence="9">Lacks conserved residue(s) required for the propagation of feature annotation.</text>
</comment>
<dbReference type="InterPro" id="IPR001846">
    <property type="entry name" value="VWF_type-D"/>
</dbReference>
<feature type="domain" description="EGF-like" evidence="11">
    <location>
        <begin position="849"/>
        <end position="891"/>
    </location>
</feature>
<evidence type="ECO:0000259" key="13">
    <source>
        <dbReference type="PROSITE" id="PS51220"/>
    </source>
</evidence>
<feature type="domain" description="EGF-like" evidence="11">
    <location>
        <begin position="2419"/>
        <end position="2457"/>
    </location>
</feature>
<dbReference type="GO" id="GO:0071944">
    <property type="term" value="C:cell periphery"/>
    <property type="evidence" value="ECO:0007669"/>
    <property type="project" value="UniProtKB-ARBA"/>
</dbReference>
<feature type="domain" description="EGF-like" evidence="11">
    <location>
        <begin position="1009"/>
        <end position="1046"/>
    </location>
</feature>
<dbReference type="PROSITE" id="PS51220">
    <property type="entry name" value="NIDO"/>
    <property type="match status" value="2"/>
</dbReference>
<feature type="domain" description="EGF-like" evidence="11">
    <location>
        <begin position="2380"/>
        <end position="2418"/>
    </location>
</feature>
<feature type="domain" description="EGF-like" evidence="11">
    <location>
        <begin position="2340"/>
        <end position="2379"/>
    </location>
</feature>
<dbReference type="SMART" id="SM00216">
    <property type="entry name" value="VWD"/>
    <property type="match status" value="2"/>
</dbReference>
<dbReference type="SUPFAM" id="SSF57184">
    <property type="entry name" value="Growth factor receptor domain"/>
    <property type="match status" value="3"/>
</dbReference>
<keyword evidence="2 9" id="KW-0245">EGF-like domain</keyword>
<dbReference type="InParanoid" id="A0A803J8L4"/>
<protein>
    <submittedName>
        <fullName evidence="15">Uncharacterized protein</fullName>
    </submittedName>
</protein>
<evidence type="ECO:0000259" key="12">
    <source>
        <dbReference type="PROSITE" id="PS50856"/>
    </source>
</evidence>
<evidence type="ECO:0000256" key="9">
    <source>
        <dbReference type="PROSITE-ProRule" id="PRU00076"/>
    </source>
</evidence>
<dbReference type="CDD" id="cd00054">
    <property type="entry name" value="EGF_CA"/>
    <property type="match status" value="9"/>
</dbReference>
<dbReference type="Pfam" id="PF07645">
    <property type="entry name" value="EGF_CA"/>
    <property type="match status" value="7"/>
</dbReference>
<keyword evidence="3 10" id="KW-0812">Transmembrane</keyword>
<feature type="domain" description="EGF-like" evidence="11">
    <location>
        <begin position="2460"/>
        <end position="2496"/>
    </location>
</feature>
<feature type="domain" description="AMOP" evidence="12">
    <location>
        <begin position="1777"/>
        <end position="1897"/>
    </location>
</feature>
<reference evidence="15" key="1">
    <citation type="journal article" date="2010" name="Science">
        <title>The genome of the Western clawed frog Xenopus tropicalis.</title>
        <authorList>
            <person name="Hellsten U."/>
            <person name="Harland R.M."/>
            <person name="Gilchrist M.J."/>
            <person name="Hendrix D."/>
            <person name="Jurka J."/>
            <person name="Kapitonov V."/>
            <person name="Ovcharenko I."/>
            <person name="Putnam N.H."/>
            <person name="Shu S."/>
            <person name="Taher L."/>
            <person name="Blitz I.L."/>
            <person name="Blumberg B."/>
            <person name="Dichmann D.S."/>
            <person name="Dubchak I."/>
            <person name="Amaya E."/>
            <person name="Detter J.C."/>
            <person name="Fletcher R."/>
            <person name="Gerhard D.S."/>
            <person name="Goodstein D."/>
            <person name="Graves T."/>
            <person name="Grigoriev I.V."/>
            <person name="Grimwood J."/>
            <person name="Kawashima T."/>
            <person name="Lindquist E."/>
            <person name="Lucas S.M."/>
            <person name="Mead P.E."/>
            <person name="Mitros T."/>
            <person name="Ogino H."/>
            <person name="Ohta Y."/>
            <person name="Poliakov A.V."/>
            <person name="Pollet N."/>
            <person name="Robert J."/>
            <person name="Salamov A."/>
            <person name="Sater A.K."/>
            <person name="Schmutz J."/>
            <person name="Terry A."/>
            <person name="Vize P.D."/>
            <person name="Warren W.C."/>
            <person name="Wells D."/>
            <person name="Wills A."/>
            <person name="Wilson R.K."/>
            <person name="Zimmerman L.B."/>
            <person name="Zorn A.M."/>
            <person name="Grainger R."/>
            <person name="Grammer T."/>
            <person name="Khokha M.K."/>
            <person name="Richardson P.M."/>
            <person name="Rokhsar D.S."/>
        </authorList>
    </citation>
    <scope>NUCLEOTIDE SEQUENCE [LARGE SCALE GENOMIC DNA]</scope>
    <source>
        <strain evidence="15">Nigerian</strain>
    </source>
</reference>
<dbReference type="SMART" id="SM00723">
    <property type="entry name" value="AMOP"/>
    <property type="match status" value="1"/>
</dbReference>
<evidence type="ECO:0000256" key="7">
    <source>
        <dbReference type="ARBA" id="ARBA00023136"/>
    </source>
</evidence>
<feature type="disulfide bond" evidence="9">
    <location>
        <begin position="919"/>
        <end position="928"/>
    </location>
</feature>
<evidence type="ECO:0000256" key="5">
    <source>
        <dbReference type="ARBA" id="ARBA00022737"/>
    </source>
</evidence>
<dbReference type="Pfam" id="PF23263">
    <property type="entry name" value="C8-3_MUC4"/>
    <property type="match status" value="2"/>
</dbReference>
<dbReference type="PROSITE" id="PS00010">
    <property type="entry name" value="ASX_HYDROXYL"/>
    <property type="match status" value="9"/>
</dbReference>
<dbReference type="InterPro" id="IPR000742">
    <property type="entry name" value="EGF"/>
</dbReference>
<dbReference type="InterPro" id="IPR003886">
    <property type="entry name" value="NIDO_dom"/>
</dbReference>
<dbReference type="InterPro" id="IPR001881">
    <property type="entry name" value="EGF-like_Ca-bd_dom"/>
</dbReference>
<dbReference type="InterPro" id="IPR024731">
    <property type="entry name" value="NELL2-like_EGF"/>
</dbReference>
<dbReference type="GO" id="GO:0007160">
    <property type="term" value="P:cell-matrix adhesion"/>
    <property type="evidence" value="ECO:0007669"/>
    <property type="project" value="InterPro"/>
</dbReference>
<name>A0A803J8L4_XENTR</name>
<dbReference type="PROSITE" id="PS50856">
    <property type="entry name" value="AMOP"/>
    <property type="match status" value="2"/>
</dbReference>
<feature type="disulfide bond" evidence="9">
    <location>
        <begin position="1036"/>
        <end position="1045"/>
    </location>
</feature>
<evidence type="ECO:0000256" key="10">
    <source>
        <dbReference type="SAM" id="Phobius"/>
    </source>
</evidence>
<dbReference type="PANTHER" id="PTHR13802:SF52">
    <property type="entry name" value="MUCIN-4"/>
    <property type="match status" value="1"/>
</dbReference>
<dbReference type="PROSITE" id="PS00022">
    <property type="entry name" value="EGF_1"/>
    <property type="match status" value="4"/>
</dbReference>
<dbReference type="SMART" id="SM00539">
    <property type="entry name" value="NIDO"/>
    <property type="match status" value="2"/>
</dbReference>
<dbReference type="SMART" id="SM00179">
    <property type="entry name" value="EGF_CA"/>
    <property type="match status" value="10"/>
</dbReference>
<keyword evidence="5" id="KW-0677">Repeat</keyword>
<feature type="domain" description="EGF-like" evidence="11">
    <location>
        <begin position="892"/>
        <end position="929"/>
    </location>
</feature>
<dbReference type="Ensembl" id="ENSXETT00000112773">
    <property type="protein sequence ID" value="ENSXETP00000104206"/>
    <property type="gene ID" value="ENSXETG00000048680"/>
</dbReference>
<evidence type="ECO:0000256" key="6">
    <source>
        <dbReference type="ARBA" id="ARBA00022989"/>
    </source>
</evidence>
<feature type="domain" description="EGF-like" evidence="11">
    <location>
        <begin position="1047"/>
        <end position="1087"/>
    </location>
</feature>
<comment type="subcellular location">
    <subcellularLocation>
        <location evidence="1">Membrane</location>
    </subcellularLocation>
</comment>
<dbReference type="SMART" id="SM00181">
    <property type="entry name" value="EGF"/>
    <property type="match status" value="14"/>
</dbReference>
<dbReference type="InterPro" id="IPR051495">
    <property type="entry name" value="Epithelial_Barrier/Signaling"/>
</dbReference>
<feature type="transmembrane region" description="Helical" evidence="10">
    <location>
        <begin position="2690"/>
        <end position="2715"/>
    </location>
</feature>
<organism evidence="15">
    <name type="scientific">Xenopus tropicalis</name>
    <name type="common">Western clawed frog</name>
    <name type="synonym">Silurana tropicalis</name>
    <dbReference type="NCBI Taxonomy" id="8364"/>
    <lineage>
        <taxon>Eukaryota</taxon>
        <taxon>Metazoa</taxon>
        <taxon>Chordata</taxon>
        <taxon>Craniata</taxon>
        <taxon>Vertebrata</taxon>
        <taxon>Euteleostomi</taxon>
        <taxon>Amphibia</taxon>
        <taxon>Batrachia</taxon>
        <taxon>Anura</taxon>
        <taxon>Pipoidea</taxon>
        <taxon>Pipidae</taxon>
        <taxon>Xenopodinae</taxon>
        <taxon>Xenopus</taxon>
        <taxon>Silurana</taxon>
    </lineage>
</organism>
<evidence type="ECO:0000256" key="4">
    <source>
        <dbReference type="ARBA" id="ARBA00022729"/>
    </source>
</evidence>
<feature type="domain" description="VWFD" evidence="14">
    <location>
        <begin position="1909"/>
        <end position="2108"/>
    </location>
</feature>
<dbReference type="FunFam" id="2.10.25.10:FF:000038">
    <property type="entry name" value="Fibrillin 2"/>
    <property type="match status" value="9"/>
</dbReference>
<dbReference type="PROSITE" id="PS01186">
    <property type="entry name" value="EGF_2"/>
    <property type="match status" value="9"/>
</dbReference>
<dbReference type="InterPro" id="IPR000152">
    <property type="entry name" value="EGF-type_Asp/Asn_hydroxyl_site"/>
</dbReference>
<dbReference type="Gene3D" id="2.10.25.10">
    <property type="entry name" value="Laminin"/>
    <property type="match status" value="12"/>
</dbReference>
<evidence type="ECO:0000256" key="1">
    <source>
        <dbReference type="ARBA" id="ARBA00004370"/>
    </source>
</evidence>
<keyword evidence="7 10" id="KW-0472">Membrane</keyword>
<dbReference type="GO" id="GO:0005509">
    <property type="term" value="F:calcium ion binding"/>
    <property type="evidence" value="ECO:0007669"/>
    <property type="project" value="InterPro"/>
</dbReference>
<feature type="disulfide bond" evidence="9">
    <location>
        <begin position="2467"/>
        <end position="2484"/>
    </location>
</feature>
<dbReference type="PROSITE" id="PS50026">
    <property type="entry name" value="EGF_3"/>
    <property type="match status" value="10"/>
</dbReference>
<proteinExistence type="predicted"/>
<dbReference type="PANTHER" id="PTHR13802">
    <property type="entry name" value="MUCIN 4-RELATED"/>
    <property type="match status" value="1"/>
</dbReference>
<dbReference type="GO" id="GO:0016020">
    <property type="term" value="C:membrane"/>
    <property type="evidence" value="ECO:0007669"/>
    <property type="project" value="UniProtKB-SubCell"/>
</dbReference>
<keyword evidence="4" id="KW-0732">Signal</keyword>
<dbReference type="Pfam" id="PF00094">
    <property type="entry name" value="VWD"/>
    <property type="match status" value="2"/>
</dbReference>
<feature type="domain" description="NIDO" evidence="13">
    <location>
        <begin position="1620"/>
        <end position="1776"/>
    </location>
</feature>
<dbReference type="Pfam" id="PF12947">
    <property type="entry name" value="EGF_3"/>
    <property type="match status" value="3"/>
</dbReference>
<feature type="disulfide bond" evidence="9">
    <location>
        <begin position="2486"/>
        <end position="2495"/>
    </location>
</feature>
<feature type="disulfide bond" evidence="9">
    <location>
        <begin position="957"/>
        <end position="966"/>
    </location>
</feature>
<feature type="domain" description="NIDO" evidence="13">
    <location>
        <begin position="32"/>
        <end position="191"/>
    </location>
</feature>
<evidence type="ECO:0000256" key="2">
    <source>
        <dbReference type="ARBA" id="ARBA00022536"/>
    </source>
</evidence>
<feature type="domain" description="EGF-like" evidence="11">
    <location>
        <begin position="968"/>
        <end position="1008"/>
    </location>
</feature>
<dbReference type="PROSITE" id="PS51233">
    <property type="entry name" value="VWFD"/>
    <property type="match status" value="2"/>
</dbReference>
<dbReference type="GeneTree" id="ENSGT00730000110943"/>
<feature type="domain" description="EGF-like" evidence="11">
    <location>
        <begin position="930"/>
        <end position="967"/>
    </location>
</feature>
<evidence type="ECO:0000256" key="3">
    <source>
        <dbReference type="ARBA" id="ARBA00022692"/>
    </source>
</evidence>
<reference evidence="15" key="2">
    <citation type="submission" date="2021-03" db="UniProtKB">
        <authorList>
            <consortium name="Ensembl"/>
        </authorList>
    </citation>
    <scope>IDENTIFICATION</scope>
</reference>